<dbReference type="Proteomes" id="UP000824890">
    <property type="component" value="Unassembled WGS sequence"/>
</dbReference>
<evidence type="ECO:0000313" key="2">
    <source>
        <dbReference type="Proteomes" id="UP000824890"/>
    </source>
</evidence>
<comment type="caution">
    <text evidence="1">The sequence shown here is derived from an EMBL/GenBank/DDBJ whole genome shotgun (WGS) entry which is preliminary data.</text>
</comment>
<keyword evidence="2" id="KW-1185">Reference proteome</keyword>
<dbReference type="EMBL" id="JAGKQM010000002">
    <property type="protein sequence ID" value="KAH0936650.1"/>
    <property type="molecule type" value="Genomic_DNA"/>
</dbReference>
<accession>A0ABQ8E4U3</accession>
<gene>
    <name evidence="1" type="ORF">HID58_004111</name>
</gene>
<proteinExistence type="predicted"/>
<reference evidence="1 2" key="1">
    <citation type="submission" date="2021-05" db="EMBL/GenBank/DDBJ databases">
        <title>Genome Assembly of Synthetic Allotetraploid Brassica napus Reveals Homoeologous Exchanges between Subgenomes.</title>
        <authorList>
            <person name="Davis J.T."/>
        </authorList>
    </citation>
    <scope>NUCLEOTIDE SEQUENCE [LARGE SCALE GENOMIC DNA]</scope>
    <source>
        <strain evidence="2">cv. Da-Ae</strain>
        <tissue evidence="1">Seedling</tissue>
    </source>
</reference>
<evidence type="ECO:0000313" key="1">
    <source>
        <dbReference type="EMBL" id="KAH0936650.1"/>
    </source>
</evidence>
<organism evidence="1 2">
    <name type="scientific">Brassica napus</name>
    <name type="common">Rape</name>
    <dbReference type="NCBI Taxonomy" id="3708"/>
    <lineage>
        <taxon>Eukaryota</taxon>
        <taxon>Viridiplantae</taxon>
        <taxon>Streptophyta</taxon>
        <taxon>Embryophyta</taxon>
        <taxon>Tracheophyta</taxon>
        <taxon>Spermatophyta</taxon>
        <taxon>Magnoliopsida</taxon>
        <taxon>eudicotyledons</taxon>
        <taxon>Gunneridae</taxon>
        <taxon>Pentapetalae</taxon>
        <taxon>rosids</taxon>
        <taxon>malvids</taxon>
        <taxon>Brassicales</taxon>
        <taxon>Brassicaceae</taxon>
        <taxon>Brassiceae</taxon>
        <taxon>Brassica</taxon>
    </lineage>
</organism>
<name>A0ABQ8E4U3_BRANA</name>
<protein>
    <submittedName>
        <fullName evidence="1">Uncharacterized protein</fullName>
    </submittedName>
</protein>
<sequence length="92" mass="9602">MRETAIAPELPAAAKPVASKPVATPAGTRIGLNTTNSGMLAINATAVPARETPASNKRNIAACVANIEVKTLLNDGLLDFLLCFFLSTPIFH</sequence>